<dbReference type="EMBL" id="KN413280">
    <property type="protein sequence ID" value="KHG19510.1"/>
    <property type="molecule type" value="Genomic_DNA"/>
</dbReference>
<proteinExistence type="predicted"/>
<gene>
    <name evidence="1" type="ORF">F383_09763</name>
</gene>
<evidence type="ECO:0000313" key="2">
    <source>
        <dbReference type="Proteomes" id="UP000032142"/>
    </source>
</evidence>
<evidence type="ECO:0000313" key="1">
    <source>
        <dbReference type="EMBL" id="KHG19510.1"/>
    </source>
</evidence>
<dbReference type="Proteomes" id="UP000032142">
    <property type="component" value="Unassembled WGS sequence"/>
</dbReference>
<sequence length="50" mass="5740">MEKMGQRGKSTLLGLPQIGRPHYRVYLAKSSTTYTSRPHNRGYLTAWNTD</sequence>
<keyword evidence="2" id="KW-1185">Reference proteome</keyword>
<protein>
    <submittedName>
        <fullName evidence="1">Uncharacterized protein</fullName>
    </submittedName>
</protein>
<reference evidence="2" key="1">
    <citation type="submission" date="2014-09" db="EMBL/GenBank/DDBJ databases">
        <authorList>
            <person name="Mudge J."/>
            <person name="Ramaraj T."/>
            <person name="Lindquist I.E."/>
            <person name="Bharti A.K."/>
            <person name="Sundararajan A."/>
            <person name="Cameron C.T."/>
            <person name="Woodward J.E."/>
            <person name="May G.D."/>
            <person name="Brubaker C."/>
            <person name="Broadhvest J."/>
            <person name="Wilkins T.A."/>
        </authorList>
    </citation>
    <scope>NUCLEOTIDE SEQUENCE</scope>
    <source>
        <strain evidence="2">cv. AKA8401</strain>
    </source>
</reference>
<accession>A0A0B0P368</accession>
<dbReference type="AlphaFoldDB" id="A0A0B0P368"/>
<organism evidence="1 2">
    <name type="scientific">Gossypium arboreum</name>
    <name type="common">Tree cotton</name>
    <name type="synonym">Gossypium nanking</name>
    <dbReference type="NCBI Taxonomy" id="29729"/>
    <lineage>
        <taxon>Eukaryota</taxon>
        <taxon>Viridiplantae</taxon>
        <taxon>Streptophyta</taxon>
        <taxon>Embryophyta</taxon>
        <taxon>Tracheophyta</taxon>
        <taxon>Spermatophyta</taxon>
        <taxon>Magnoliopsida</taxon>
        <taxon>eudicotyledons</taxon>
        <taxon>Gunneridae</taxon>
        <taxon>Pentapetalae</taxon>
        <taxon>rosids</taxon>
        <taxon>malvids</taxon>
        <taxon>Malvales</taxon>
        <taxon>Malvaceae</taxon>
        <taxon>Malvoideae</taxon>
        <taxon>Gossypium</taxon>
    </lineage>
</organism>
<name>A0A0B0P368_GOSAR</name>